<gene>
    <name evidence="5" type="ORF">GNF68_16635</name>
</gene>
<dbReference type="EMBL" id="WNUI01000513">
    <property type="protein sequence ID" value="MDZ4910613.1"/>
    <property type="molecule type" value="Genomic_DNA"/>
</dbReference>
<protein>
    <submittedName>
        <fullName evidence="5">VRR-NUC domain-containing protein</fullName>
    </submittedName>
</protein>
<comment type="caution">
    <text evidence="5">The sequence shown here is derived from an EMBL/GenBank/DDBJ whole genome shotgun (WGS) entry which is preliminary data.</text>
</comment>
<evidence type="ECO:0000256" key="1">
    <source>
        <dbReference type="ARBA" id="ARBA00001946"/>
    </source>
</evidence>
<dbReference type="AlphaFoldDB" id="A0AAW9HZ38"/>
<reference evidence="5" key="1">
    <citation type="submission" date="2019-11" db="EMBL/GenBank/DDBJ databases">
        <title>Characterization of Clostridium perfringens isolates from swine manure treated agricultural soils.</title>
        <authorList>
            <person name="Wushke S.T."/>
        </authorList>
    </citation>
    <scope>NUCLEOTIDE SEQUENCE</scope>
    <source>
        <strain evidence="5">X94</strain>
    </source>
</reference>
<dbReference type="InterPro" id="IPR011856">
    <property type="entry name" value="tRNA_endonuc-like_dom_sf"/>
</dbReference>
<dbReference type="GO" id="GO:0016788">
    <property type="term" value="F:hydrolase activity, acting on ester bonds"/>
    <property type="evidence" value="ECO:0007669"/>
    <property type="project" value="InterPro"/>
</dbReference>
<dbReference type="RefSeq" id="WP_322395814.1">
    <property type="nucleotide sequence ID" value="NZ_WNUI01000513.1"/>
</dbReference>
<proteinExistence type="predicted"/>
<organism evidence="5 6">
    <name type="scientific">Clostridium perfringens</name>
    <dbReference type="NCBI Taxonomy" id="1502"/>
    <lineage>
        <taxon>Bacteria</taxon>
        <taxon>Bacillati</taxon>
        <taxon>Bacillota</taxon>
        <taxon>Clostridia</taxon>
        <taxon>Eubacteriales</taxon>
        <taxon>Clostridiaceae</taxon>
        <taxon>Clostridium</taxon>
    </lineage>
</organism>
<keyword evidence="2" id="KW-0540">Nuclease</keyword>
<dbReference type="GO" id="GO:0004518">
    <property type="term" value="F:nuclease activity"/>
    <property type="evidence" value="ECO:0007669"/>
    <property type="project" value="UniProtKB-KW"/>
</dbReference>
<dbReference type="Proteomes" id="UP001288778">
    <property type="component" value="Unassembled WGS sequence"/>
</dbReference>
<evidence type="ECO:0000256" key="2">
    <source>
        <dbReference type="ARBA" id="ARBA00022722"/>
    </source>
</evidence>
<comment type="cofactor">
    <cofactor evidence="1">
        <name>Mg(2+)</name>
        <dbReference type="ChEBI" id="CHEBI:18420"/>
    </cofactor>
</comment>
<feature type="non-terminal residue" evidence="5">
    <location>
        <position position="94"/>
    </location>
</feature>
<keyword evidence="3" id="KW-0378">Hydrolase</keyword>
<dbReference type="Pfam" id="PF08774">
    <property type="entry name" value="VRR_NUC"/>
    <property type="match status" value="1"/>
</dbReference>
<name>A0AAW9HZ38_CLOPF</name>
<dbReference type="Gene3D" id="3.40.1350.10">
    <property type="match status" value="1"/>
</dbReference>
<evidence type="ECO:0000259" key="4">
    <source>
        <dbReference type="Pfam" id="PF08774"/>
    </source>
</evidence>
<evidence type="ECO:0000313" key="6">
    <source>
        <dbReference type="Proteomes" id="UP001288778"/>
    </source>
</evidence>
<feature type="domain" description="VRR-NUC" evidence="4">
    <location>
        <begin position="5"/>
        <end position="92"/>
    </location>
</feature>
<accession>A0AAW9HZ38</accession>
<dbReference type="InterPro" id="IPR014883">
    <property type="entry name" value="VRR_NUC"/>
</dbReference>
<evidence type="ECO:0000313" key="5">
    <source>
        <dbReference type="EMBL" id="MDZ4910613.1"/>
    </source>
</evidence>
<dbReference type="GO" id="GO:0003676">
    <property type="term" value="F:nucleic acid binding"/>
    <property type="evidence" value="ECO:0007669"/>
    <property type="project" value="InterPro"/>
</dbReference>
<evidence type="ECO:0000256" key="3">
    <source>
        <dbReference type="ARBA" id="ARBA00022801"/>
    </source>
</evidence>
<sequence>MKSREAQEQEIVIQWCNLQSCKCKELELIYHIPNGGKRNAREAASLKRQGVKSGVPDLHLPVPKNGYNSLYIEMKVNKNKCSENQNKWISKLLE</sequence>